<feature type="repeat" description="PPR" evidence="3">
    <location>
        <begin position="273"/>
        <end position="307"/>
    </location>
</feature>
<dbReference type="Proteomes" id="UP000036987">
    <property type="component" value="Unassembled WGS sequence"/>
</dbReference>
<feature type="repeat" description="PPR" evidence="3">
    <location>
        <begin position="166"/>
        <end position="200"/>
    </location>
</feature>
<dbReference type="NCBIfam" id="TIGR00756">
    <property type="entry name" value="PPR"/>
    <property type="match status" value="8"/>
</dbReference>
<keyword evidence="5" id="KW-1185">Reference proteome</keyword>
<feature type="repeat" description="PPR" evidence="3">
    <location>
        <begin position="410"/>
        <end position="444"/>
    </location>
</feature>
<feature type="repeat" description="PPR" evidence="3">
    <location>
        <begin position="130"/>
        <end position="164"/>
    </location>
</feature>
<comment type="caution">
    <text evidence="4">The sequence shown here is derived from an EMBL/GenBank/DDBJ whole genome shotgun (WGS) entry which is preliminary data.</text>
</comment>
<comment type="similarity">
    <text evidence="1">Belongs to the PPR family. P subfamily.</text>
</comment>
<organism evidence="4 5">
    <name type="scientific">Zostera marina</name>
    <name type="common">Eelgrass</name>
    <dbReference type="NCBI Taxonomy" id="29655"/>
    <lineage>
        <taxon>Eukaryota</taxon>
        <taxon>Viridiplantae</taxon>
        <taxon>Streptophyta</taxon>
        <taxon>Embryophyta</taxon>
        <taxon>Tracheophyta</taxon>
        <taxon>Spermatophyta</taxon>
        <taxon>Magnoliopsida</taxon>
        <taxon>Liliopsida</taxon>
        <taxon>Zosteraceae</taxon>
        <taxon>Zostera</taxon>
    </lineage>
</organism>
<dbReference type="PANTHER" id="PTHR47936">
    <property type="entry name" value="PPR_LONG DOMAIN-CONTAINING PROTEIN"/>
    <property type="match status" value="1"/>
</dbReference>
<evidence type="ECO:0000256" key="1">
    <source>
        <dbReference type="ARBA" id="ARBA00007626"/>
    </source>
</evidence>
<feature type="repeat" description="PPR" evidence="3">
    <location>
        <begin position="61"/>
        <end position="95"/>
    </location>
</feature>
<feature type="repeat" description="PPR" evidence="3">
    <location>
        <begin position="445"/>
        <end position="479"/>
    </location>
</feature>
<dbReference type="InterPro" id="IPR011990">
    <property type="entry name" value="TPR-like_helical_dom_sf"/>
</dbReference>
<dbReference type="EMBL" id="LFYR01001841">
    <property type="protein sequence ID" value="KMZ58975.1"/>
    <property type="molecule type" value="Genomic_DNA"/>
</dbReference>
<dbReference type="Gene3D" id="1.25.40.10">
    <property type="entry name" value="Tetratricopeptide repeat domain"/>
    <property type="match status" value="4"/>
</dbReference>
<evidence type="ECO:0000256" key="2">
    <source>
        <dbReference type="ARBA" id="ARBA00022737"/>
    </source>
</evidence>
<dbReference type="OrthoDB" id="185373at2759"/>
<evidence type="ECO:0008006" key="6">
    <source>
        <dbReference type="Google" id="ProtNLM"/>
    </source>
</evidence>
<gene>
    <name evidence="4" type="ORF">ZOSMA_71G00490</name>
</gene>
<dbReference type="GO" id="GO:0005737">
    <property type="term" value="C:cytoplasm"/>
    <property type="evidence" value="ECO:0000318"/>
    <property type="project" value="GO_Central"/>
</dbReference>
<dbReference type="InterPro" id="IPR002885">
    <property type="entry name" value="PPR_rpt"/>
</dbReference>
<dbReference type="PANTHER" id="PTHR47936:SF1">
    <property type="entry name" value="PENTATRICOPEPTIDE REPEAT-CONTAINING PROTEIN GUN1, CHLOROPLASTIC"/>
    <property type="match status" value="1"/>
</dbReference>
<dbReference type="GO" id="GO:0006397">
    <property type="term" value="P:mRNA processing"/>
    <property type="evidence" value="ECO:0000318"/>
    <property type="project" value="GO_Central"/>
</dbReference>
<accession>A0A0K9NSK3</accession>
<name>A0A0K9NSK3_ZOSMR</name>
<keyword evidence="2" id="KW-0677">Repeat</keyword>
<evidence type="ECO:0000313" key="4">
    <source>
        <dbReference type="EMBL" id="KMZ58975.1"/>
    </source>
</evidence>
<evidence type="ECO:0000256" key="3">
    <source>
        <dbReference type="PROSITE-ProRule" id="PRU00708"/>
    </source>
</evidence>
<dbReference type="GO" id="GO:0003729">
    <property type="term" value="F:mRNA binding"/>
    <property type="evidence" value="ECO:0000318"/>
    <property type="project" value="GO_Central"/>
</dbReference>
<dbReference type="SUPFAM" id="SSF48452">
    <property type="entry name" value="TPR-like"/>
    <property type="match status" value="1"/>
</dbReference>
<sequence length="518" mass="58374">MESQVIDDEAADVLMEIVESGVFPASSTYNCHLITKLCQSGFVGKAWDFFHAVKRGGGLIETVCCNALLTGLFKNKDFAKMNLLFSEMKDWDMRPNKITHGILINCLCHSNQAKDAQKVLDELVLRTRPSIHMCTAVIDGLCRERRLKDAIKFLSEMKNKYAMPPNTSAYNILINTYCKMGEIDTAKILMARMEEKGVPLNTITINIIIDGMCRIGKVRNALMFFRSTAAETSLSGDSVTYCTLIGAYLRIEKNVKKAMTLFAEMLRSGHNPDAILHRIMMQGFVQMGKIDMACRIASQMQKEGLQLNVRDYNILINGLSKTKNSDDEVQKLLIEMKTSGLKPSAVTYTTLISRVDVSTANRLFNDMVRRGLKPSVVTYGALIHCHCKSGKFDEAMKIYRSLPESGIRPDNAIYSSLFNHLSDEKNVDYVLSLLDEMRDVGVTPNIVTYNAIFRWLRGRNELDAACELMDTMKKEGRKPDSTTLRVLTKWLSDAGQISRLNRINLTQQNYSLNDLTNQ</sequence>
<dbReference type="Pfam" id="PF13041">
    <property type="entry name" value="PPR_2"/>
    <property type="match status" value="5"/>
</dbReference>
<feature type="repeat" description="PPR" evidence="3">
    <location>
        <begin position="375"/>
        <end position="409"/>
    </location>
</feature>
<dbReference type="Pfam" id="PF13812">
    <property type="entry name" value="PPR_3"/>
    <property type="match status" value="1"/>
</dbReference>
<evidence type="ECO:0000313" key="5">
    <source>
        <dbReference type="Proteomes" id="UP000036987"/>
    </source>
</evidence>
<dbReference type="Pfam" id="PF12854">
    <property type="entry name" value="PPR_1"/>
    <property type="match status" value="1"/>
</dbReference>
<reference evidence="5" key="1">
    <citation type="journal article" date="2016" name="Nature">
        <title>The genome of the seagrass Zostera marina reveals angiosperm adaptation to the sea.</title>
        <authorList>
            <person name="Olsen J.L."/>
            <person name="Rouze P."/>
            <person name="Verhelst B."/>
            <person name="Lin Y.-C."/>
            <person name="Bayer T."/>
            <person name="Collen J."/>
            <person name="Dattolo E."/>
            <person name="De Paoli E."/>
            <person name="Dittami S."/>
            <person name="Maumus F."/>
            <person name="Michel G."/>
            <person name="Kersting A."/>
            <person name="Lauritano C."/>
            <person name="Lohaus R."/>
            <person name="Toepel M."/>
            <person name="Tonon T."/>
            <person name="Vanneste K."/>
            <person name="Amirebrahimi M."/>
            <person name="Brakel J."/>
            <person name="Bostroem C."/>
            <person name="Chovatia M."/>
            <person name="Grimwood J."/>
            <person name="Jenkins J.W."/>
            <person name="Jueterbock A."/>
            <person name="Mraz A."/>
            <person name="Stam W.T."/>
            <person name="Tice H."/>
            <person name="Bornberg-Bauer E."/>
            <person name="Green P.J."/>
            <person name="Pearson G.A."/>
            <person name="Procaccini G."/>
            <person name="Duarte C.M."/>
            <person name="Schmutz J."/>
            <person name="Reusch T.B.H."/>
            <person name="Van de Peer Y."/>
        </authorList>
    </citation>
    <scope>NUCLEOTIDE SEQUENCE [LARGE SCALE GENOMIC DNA]</scope>
    <source>
        <strain evidence="5">cv. Finnish</strain>
    </source>
</reference>
<dbReference type="OMA" id="LCEAYEW"/>
<feature type="repeat" description="PPR" evidence="3">
    <location>
        <begin position="308"/>
        <end position="343"/>
    </location>
</feature>
<proteinExistence type="inferred from homology"/>
<protein>
    <recommendedName>
        <fullName evidence="6">Pentatricopeptide repeat-containing protein</fullName>
    </recommendedName>
</protein>
<dbReference type="PROSITE" id="PS51375">
    <property type="entry name" value="PPR"/>
    <property type="match status" value="9"/>
</dbReference>
<feature type="repeat" description="PPR" evidence="3">
    <location>
        <begin position="237"/>
        <end position="272"/>
    </location>
</feature>
<dbReference type="AlphaFoldDB" id="A0A0K9NSK3"/>